<feature type="domain" description="DC1" evidence="2">
    <location>
        <begin position="86"/>
        <end position="128"/>
    </location>
</feature>
<dbReference type="PANTHER" id="PTHR32410">
    <property type="entry name" value="CYSTEINE/HISTIDINE-RICH C1 DOMAIN FAMILY PROTEIN"/>
    <property type="match status" value="1"/>
</dbReference>
<dbReference type="InterPro" id="IPR046349">
    <property type="entry name" value="C1-like_sf"/>
</dbReference>
<name>A0AAN7E8H4_QUERU</name>
<dbReference type="Proteomes" id="UP001324115">
    <property type="component" value="Unassembled WGS sequence"/>
</dbReference>
<evidence type="ECO:0000313" key="3">
    <source>
        <dbReference type="EMBL" id="KAK4565200.1"/>
    </source>
</evidence>
<dbReference type="EMBL" id="JAXUIC010000011">
    <property type="protein sequence ID" value="KAK4565200.1"/>
    <property type="molecule type" value="Genomic_DNA"/>
</dbReference>
<keyword evidence="4" id="KW-1185">Reference proteome</keyword>
<comment type="caution">
    <text evidence="3">The sequence shown here is derived from an EMBL/GenBank/DDBJ whole genome shotgun (WGS) entry which is preliminary data.</text>
</comment>
<sequence>MTIKTLAKLFKIYNSSQGYLAEPYPGYVLQCCWECPTHHLVWDNRSGNNCYGCNKQILGPSYSCKKCNVRYHHKSCAKLPLGLYHPLHPIHPLILVDQKGECEICKEHHWEYIYWCYHCDFNLHVRCASLPPTLEAEFYDHPLTSIWKWITFTCDLCGKEDKGMPYLCNTYDFYIHRSFFLHKSCANLPMKKQHLLHQYQLTLLPKIPFGNKCYACSQYCNEILTYESQKHRLILSYTSFTQSCSSCGDRRNLVFRCTSCGFALDFKCVTLPQTTRHKQHEHPFTLSYTTEDDSGEYYYDISHPKCILGKYLNLKFGGAYTFDCHQHPLTFIEEAEDDPPCHECSGPCKELIYQCVPCNFYIHFDCHIRDRLVLEAILVN</sequence>
<dbReference type="Pfam" id="PF03107">
    <property type="entry name" value="C1_2"/>
    <property type="match status" value="1"/>
</dbReference>
<dbReference type="PANTHER" id="PTHR32410:SF216">
    <property type="entry name" value="PHORBOL-ESTER_DAG-TYPE DOMAIN-CONTAINING PROTEIN"/>
    <property type="match status" value="1"/>
</dbReference>
<evidence type="ECO:0000259" key="2">
    <source>
        <dbReference type="Pfam" id="PF03107"/>
    </source>
</evidence>
<proteinExistence type="predicted"/>
<dbReference type="InterPro" id="IPR004146">
    <property type="entry name" value="DC1"/>
</dbReference>
<protein>
    <recommendedName>
        <fullName evidence="2">DC1 domain-containing protein</fullName>
    </recommendedName>
</protein>
<reference evidence="3 4" key="1">
    <citation type="journal article" date="2023" name="G3 (Bethesda)">
        <title>A haplotype-resolved chromosome-scale genome for Quercus rubra L. provides insights into the genetics of adaptive traits for red oak species.</title>
        <authorList>
            <person name="Kapoor B."/>
            <person name="Jenkins J."/>
            <person name="Schmutz J."/>
            <person name="Zhebentyayeva T."/>
            <person name="Kuelheim C."/>
            <person name="Coggeshall M."/>
            <person name="Heim C."/>
            <person name="Lasky J.R."/>
            <person name="Leites L."/>
            <person name="Islam-Faridi N."/>
            <person name="Romero-Severson J."/>
            <person name="DeLeo V.L."/>
            <person name="Lucas S.M."/>
            <person name="Lazic D."/>
            <person name="Gailing O."/>
            <person name="Carlson J."/>
            <person name="Staton M."/>
        </authorList>
    </citation>
    <scope>NUCLEOTIDE SEQUENCE [LARGE SCALE GENOMIC DNA]</scope>
    <source>
        <strain evidence="3">Pseudo-F2</strain>
    </source>
</reference>
<dbReference type="InterPro" id="IPR053192">
    <property type="entry name" value="Vacuole_Formation_Reg"/>
</dbReference>
<dbReference type="SUPFAM" id="SSF57889">
    <property type="entry name" value="Cysteine-rich domain"/>
    <property type="match status" value="5"/>
</dbReference>
<evidence type="ECO:0000313" key="4">
    <source>
        <dbReference type="Proteomes" id="UP001324115"/>
    </source>
</evidence>
<dbReference type="AlphaFoldDB" id="A0AAN7E8H4"/>
<organism evidence="3 4">
    <name type="scientific">Quercus rubra</name>
    <name type="common">Northern red oak</name>
    <name type="synonym">Quercus borealis</name>
    <dbReference type="NCBI Taxonomy" id="3512"/>
    <lineage>
        <taxon>Eukaryota</taxon>
        <taxon>Viridiplantae</taxon>
        <taxon>Streptophyta</taxon>
        <taxon>Embryophyta</taxon>
        <taxon>Tracheophyta</taxon>
        <taxon>Spermatophyta</taxon>
        <taxon>Magnoliopsida</taxon>
        <taxon>eudicotyledons</taxon>
        <taxon>Gunneridae</taxon>
        <taxon>Pentapetalae</taxon>
        <taxon>rosids</taxon>
        <taxon>fabids</taxon>
        <taxon>Fagales</taxon>
        <taxon>Fagaceae</taxon>
        <taxon>Quercus</taxon>
    </lineage>
</organism>
<gene>
    <name evidence="3" type="ORF">RGQ29_007024</name>
</gene>
<accession>A0AAN7E8H4</accession>
<evidence type="ECO:0000256" key="1">
    <source>
        <dbReference type="ARBA" id="ARBA00022737"/>
    </source>
</evidence>
<keyword evidence="1" id="KW-0677">Repeat</keyword>